<feature type="binding site" evidence="1">
    <location>
        <position position="138"/>
    </location>
    <ligand>
        <name>Mn(2+)</name>
        <dbReference type="ChEBI" id="CHEBI:29035"/>
        <label>2</label>
    </ligand>
</feature>
<dbReference type="STRING" id="642780.SAMN04488570_1698"/>
<feature type="binding site" evidence="1">
    <location>
        <position position="391"/>
    </location>
    <ligand>
        <name>Mn(2+)</name>
        <dbReference type="ChEBI" id="CHEBI:29035"/>
        <label>2</label>
    </ligand>
</feature>
<dbReference type="GO" id="GO:0016805">
    <property type="term" value="F:dipeptidase activity"/>
    <property type="evidence" value="ECO:0007669"/>
    <property type="project" value="TreeGrafter"/>
</dbReference>
<feature type="binding site" evidence="1">
    <location>
        <position position="173"/>
    </location>
    <ligand>
        <name>Mn(2+)</name>
        <dbReference type="ChEBI" id="CHEBI:29035"/>
        <label>1</label>
    </ligand>
</feature>
<dbReference type="InterPro" id="IPR052030">
    <property type="entry name" value="Peptidase_M20/M20A_hydrolases"/>
</dbReference>
<comment type="cofactor">
    <cofactor evidence="1">
        <name>Mn(2+)</name>
        <dbReference type="ChEBI" id="CHEBI:29035"/>
    </cofactor>
    <text evidence="1">The Mn(2+) ion enhances activity.</text>
</comment>
<dbReference type="GO" id="GO:0046872">
    <property type="term" value="F:metal ion binding"/>
    <property type="evidence" value="ECO:0007669"/>
    <property type="project" value="UniProtKB-KW"/>
</dbReference>
<feature type="binding site" evidence="1">
    <location>
        <position position="140"/>
    </location>
    <ligand>
        <name>Mn(2+)</name>
        <dbReference type="ChEBI" id="CHEBI:29035"/>
        <label>2</label>
    </ligand>
</feature>
<accession>A0A1H1RKS6</accession>
<dbReference type="InterPro" id="IPR002933">
    <property type="entry name" value="Peptidase_M20"/>
</dbReference>
<protein>
    <submittedName>
        <fullName evidence="3">Aminobenzoyl-glutamate utilization protein A</fullName>
    </submittedName>
</protein>
<dbReference type="Gene3D" id="3.40.630.10">
    <property type="entry name" value="Zn peptidases"/>
    <property type="match status" value="2"/>
</dbReference>
<dbReference type="Pfam" id="PF01546">
    <property type="entry name" value="Peptidase_M20"/>
    <property type="match status" value="1"/>
</dbReference>
<dbReference type="GO" id="GO:0046657">
    <property type="term" value="P:folic acid catabolic process"/>
    <property type="evidence" value="ECO:0007669"/>
    <property type="project" value="TreeGrafter"/>
</dbReference>
<dbReference type="InterPro" id="IPR011650">
    <property type="entry name" value="Peptidase_M20_dimer"/>
</dbReference>
<dbReference type="GO" id="GO:0005737">
    <property type="term" value="C:cytoplasm"/>
    <property type="evidence" value="ECO:0007669"/>
    <property type="project" value="TreeGrafter"/>
</dbReference>
<dbReference type="GO" id="GO:0071713">
    <property type="term" value="F:para-aminobenzoyl-glutamate hydrolase activity"/>
    <property type="evidence" value="ECO:0007669"/>
    <property type="project" value="TreeGrafter"/>
</dbReference>
<dbReference type="Pfam" id="PF07687">
    <property type="entry name" value="M20_dimer"/>
    <property type="match status" value="1"/>
</dbReference>
<name>A0A1H1RKS6_9ACTN</name>
<keyword evidence="4" id="KW-1185">Reference proteome</keyword>
<reference evidence="4" key="1">
    <citation type="submission" date="2016-10" db="EMBL/GenBank/DDBJ databases">
        <authorList>
            <person name="Varghese N."/>
            <person name="Submissions S."/>
        </authorList>
    </citation>
    <scope>NUCLEOTIDE SEQUENCE [LARGE SCALE GENOMIC DNA]</scope>
    <source>
        <strain evidence="4">DSM 22127</strain>
    </source>
</reference>
<dbReference type="AlphaFoldDB" id="A0A1H1RKS6"/>
<dbReference type="EMBL" id="LT629757">
    <property type="protein sequence ID" value="SDS35569.1"/>
    <property type="molecule type" value="Genomic_DNA"/>
</dbReference>
<evidence type="ECO:0000313" key="3">
    <source>
        <dbReference type="EMBL" id="SDS35569.1"/>
    </source>
</evidence>
<dbReference type="InterPro" id="IPR017439">
    <property type="entry name" value="Amidohydrolase"/>
</dbReference>
<evidence type="ECO:0000313" key="4">
    <source>
        <dbReference type="Proteomes" id="UP000198859"/>
    </source>
</evidence>
<dbReference type="InterPro" id="IPR036264">
    <property type="entry name" value="Bact_exopeptidase_dim_dom"/>
</dbReference>
<dbReference type="PIRSF" id="PIRSF005962">
    <property type="entry name" value="Pept_M20D_amidohydro"/>
    <property type="match status" value="1"/>
</dbReference>
<dbReference type="NCBIfam" id="TIGR01891">
    <property type="entry name" value="amidohydrolases"/>
    <property type="match status" value="1"/>
</dbReference>
<sequence>MPLDTVALRREFHAHPETAFRELRTTARVAEVLADLGLEPRTGAGVIEREGVVDHPDDATLDADAERAVATGAQQSWVEVVRRDGSALVVDVEGSRPGPVWGLRFDTDALPIVESSEASHLPQAQGFRSTFERGMHACGHDGHVAIGLTLAERLQRDRDFAGTVRFLFQPAEEGGRGARAMLRGGAFEGVDRFVALHLGLDLPLGHVVGGAVGAFATTKLRARFTGVASHAAAAPQDGRNALAAAAAGTLAVLGQPRWSTTDTRVNVGTLHAGDGVNIVPAWAELTAETRALDAAVQEELSERVTQALRGAAAAYGCEVEVVRTGGSAVIQSDEEVAGAVADHARALGLGAETFGPMGGSDDASLFLADAQRRGGVGTYVMVGADNPAPHHHPLFDVDEAALGHATDLLERLLRQG</sequence>
<feature type="binding site" evidence="1">
    <location>
        <position position="197"/>
    </location>
    <ligand>
        <name>Mn(2+)</name>
        <dbReference type="ChEBI" id="CHEBI:29035"/>
        <label>2</label>
    </ligand>
</feature>
<dbReference type="Proteomes" id="UP000198859">
    <property type="component" value="Chromosome I"/>
</dbReference>
<keyword evidence="1" id="KW-0464">Manganese</keyword>
<dbReference type="OrthoDB" id="9781032at2"/>
<dbReference type="PANTHER" id="PTHR30575">
    <property type="entry name" value="PEPTIDASE M20"/>
    <property type="match status" value="1"/>
</dbReference>
<dbReference type="PANTHER" id="PTHR30575:SF3">
    <property type="entry name" value="PEPTIDASE M20 DIMERISATION DOMAIN-CONTAINING PROTEIN"/>
    <property type="match status" value="1"/>
</dbReference>
<dbReference type="SUPFAM" id="SSF53187">
    <property type="entry name" value="Zn-dependent exopeptidases"/>
    <property type="match status" value="1"/>
</dbReference>
<evidence type="ECO:0000256" key="1">
    <source>
        <dbReference type="PIRSR" id="PIRSR005962-1"/>
    </source>
</evidence>
<gene>
    <name evidence="3" type="ORF">SAMN04488570_1698</name>
</gene>
<feature type="domain" description="Peptidase M20 dimerisation" evidence="2">
    <location>
        <begin position="219"/>
        <end position="313"/>
    </location>
</feature>
<dbReference type="RefSeq" id="WP_091728392.1">
    <property type="nucleotide sequence ID" value="NZ_LT629757.1"/>
</dbReference>
<organism evidence="3 4">
    <name type="scientific">Nocardioides scoriae</name>
    <dbReference type="NCBI Taxonomy" id="642780"/>
    <lineage>
        <taxon>Bacteria</taxon>
        <taxon>Bacillati</taxon>
        <taxon>Actinomycetota</taxon>
        <taxon>Actinomycetes</taxon>
        <taxon>Propionibacteriales</taxon>
        <taxon>Nocardioidaceae</taxon>
        <taxon>Nocardioides</taxon>
    </lineage>
</organism>
<proteinExistence type="predicted"/>
<evidence type="ECO:0000259" key="2">
    <source>
        <dbReference type="Pfam" id="PF07687"/>
    </source>
</evidence>
<keyword evidence="1" id="KW-0479">Metal-binding</keyword>
<dbReference type="SUPFAM" id="SSF55031">
    <property type="entry name" value="Bacterial exopeptidase dimerisation domain"/>
    <property type="match status" value="1"/>
</dbReference>